<dbReference type="AlphaFoldDB" id="A0A7X1AW68"/>
<reference evidence="3 4" key="1">
    <citation type="submission" date="2020-07" db="EMBL/GenBank/DDBJ databases">
        <authorList>
            <person name="Feng X."/>
        </authorList>
    </citation>
    <scope>NUCLEOTIDE SEQUENCE [LARGE SCALE GENOMIC DNA]</scope>
    <source>
        <strain evidence="3 4">JCM14086</strain>
    </source>
</reference>
<proteinExistence type="predicted"/>
<dbReference type="Proteomes" id="UP000525652">
    <property type="component" value="Unassembled WGS sequence"/>
</dbReference>
<sequence>MKVEEQVSLEFAPDRSTAGFRLHQFSVLNWGTFHGRVHSFHPDGRTSLLSGSNGAGKSTLADAILTLLIDSRKRNYNQASAGGGERKQRKERSEKDYILGTYSEERDEDLGYGRPKQLRRAGQSVTVLLGYFYNETYGQHVTLAQVLWLTPSKSLKRSFIVSKKKLTIEGDFSDLGNSAEVMQRLKDRALDPIETFTAYSQRFHEALYLSADRNPMDIFNQAVCIKDISNLTNFIREFMLDNGGAPGKLESLRSNFEELRRTHERIQREKKRLDTLNLIRSLHNSVLRQEDQVDHWNGCKSAAPLYFAEKELEFRQAEGERIELELTKAKAEEVSEGHKADQAEERIGQLNRDIESSDAGRRLQEIDSKLEGLKYGIQDRQGRHGRYMKEVAKWRSGAICQSESEFLELGSDARKDMERFTEKSKALESSLRKQAQEKEQLETEQEEISGQVRSLEEREGKINEKQVRIRSRIAEALGVSQQELPFVGEMVQVKDAEARWTGVIERLVHNFALCVLVPGRMREQMDQYVHRTNLHGRLVYHVLDNGSRSPNPLLDPNSVASKLELHEEAGEFEEWIAAELSYRFDHICYEDTKAGFHQAKTAVTVNGLIKQRGSERRKDDRHDINDRSRDVLGWDNSAKIEALKERQKTLESKREALTASIRREENEKARLDAALKAIENLPQIAASWQEIDYLSLAREQEDLRIEKKELESGSDELGRLREQLKEAKKAKAEAKEKSQNARERLGGLSAEQKQNVEGIQLCEQIIEVAQQDECELQKLKERVAVIDELMEIPVLSLTSINPARNQVIADIEGRLRRAHQKRDEAGYSAKFKMKEFVDQIKNEDSKLHDELYSGDLQVSGYSPQLFEPFERLRLRIEEEDLPKNERGFKRLLQTNLIEDLSNFDGLLQEHAETIKRRIEELNLHLKAVDFDRHKHTYIQLVPDRVMDEHQRWFRQHREYALQDIAHIEDSDEAREERFNRVKSFLDQLAVDEKRTQRVIDVRNWFEFRADEFYRDGNRYDQSYSGASGKSGGEKNRLASTILATAIAYQYGISLNNERQTETFRLVVVDEMFSKTDDEFSTYLLELFKQFSLQLIIVQPLDSKVHLVQKYAERYHIVTRPKEYSNIHNLDVREYEKLMGEVAES</sequence>
<dbReference type="Pfam" id="PF13558">
    <property type="entry name" value="SbcC_Walker_B"/>
    <property type="match status" value="1"/>
</dbReference>
<comment type="caution">
    <text evidence="3">The sequence shown here is derived from an EMBL/GenBank/DDBJ whole genome shotgun (WGS) entry which is preliminary data.</text>
</comment>
<dbReference type="SUPFAM" id="SSF52540">
    <property type="entry name" value="P-loop containing nucleoside triphosphate hydrolases"/>
    <property type="match status" value="2"/>
</dbReference>
<accession>A0A7X1AW68</accession>
<dbReference type="Pfam" id="PF13555">
    <property type="entry name" value="AAA_29"/>
    <property type="match status" value="1"/>
</dbReference>
<protein>
    <recommendedName>
        <fullName evidence="5">ATP-binding protein</fullName>
    </recommendedName>
</protein>
<dbReference type="InterPro" id="IPR027417">
    <property type="entry name" value="P-loop_NTPase"/>
</dbReference>
<evidence type="ECO:0000313" key="4">
    <source>
        <dbReference type="Proteomes" id="UP000525652"/>
    </source>
</evidence>
<name>A0A7X1AW68_9BACT</name>
<dbReference type="EMBL" id="JACHVA010000044">
    <property type="protein sequence ID" value="MBC2601019.1"/>
    <property type="molecule type" value="Genomic_DNA"/>
</dbReference>
<dbReference type="Gene3D" id="3.40.50.300">
    <property type="entry name" value="P-loop containing nucleotide triphosphate hydrolases"/>
    <property type="match status" value="1"/>
</dbReference>
<feature type="compositionally biased region" description="Basic and acidic residues" evidence="2">
    <location>
        <begin position="420"/>
        <end position="441"/>
    </location>
</feature>
<organism evidence="3 4">
    <name type="scientific">Puniceicoccus vermicola</name>
    <dbReference type="NCBI Taxonomy" id="388746"/>
    <lineage>
        <taxon>Bacteria</taxon>
        <taxon>Pseudomonadati</taxon>
        <taxon>Verrucomicrobiota</taxon>
        <taxon>Opitutia</taxon>
        <taxon>Puniceicoccales</taxon>
        <taxon>Puniceicoccaceae</taxon>
        <taxon>Puniceicoccus</taxon>
    </lineage>
</organism>
<keyword evidence="1" id="KW-0175">Coiled coil</keyword>
<evidence type="ECO:0000313" key="3">
    <source>
        <dbReference type="EMBL" id="MBC2601019.1"/>
    </source>
</evidence>
<keyword evidence="4" id="KW-1185">Reference proteome</keyword>
<gene>
    <name evidence="3" type="ORF">H5P30_04415</name>
</gene>
<feature type="coiled-coil region" evidence="1">
    <location>
        <begin position="640"/>
        <end position="789"/>
    </location>
</feature>
<feature type="coiled-coil region" evidence="1">
    <location>
        <begin position="249"/>
        <end position="276"/>
    </location>
</feature>
<evidence type="ECO:0000256" key="1">
    <source>
        <dbReference type="SAM" id="Coils"/>
    </source>
</evidence>
<evidence type="ECO:0000256" key="2">
    <source>
        <dbReference type="SAM" id="MobiDB-lite"/>
    </source>
</evidence>
<evidence type="ECO:0008006" key="5">
    <source>
        <dbReference type="Google" id="ProtNLM"/>
    </source>
</evidence>
<feature type="region of interest" description="Disordered" evidence="2">
    <location>
        <begin position="420"/>
        <end position="457"/>
    </location>
</feature>
<dbReference type="RefSeq" id="WP_185691747.1">
    <property type="nucleotide sequence ID" value="NZ_JACHVA010000044.1"/>
</dbReference>